<dbReference type="GO" id="GO:0005524">
    <property type="term" value="F:ATP binding"/>
    <property type="evidence" value="ECO:0007669"/>
    <property type="project" value="UniProtKB-KW"/>
</dbReference>
<feature type="compositionally biased region" description="Acidic residues" evidence="8">
    <location>
        <begin position="105"/>
        <end position="149"/>
    </location>
</feature>
<organism evidence="12 13">
    <name type="scientific">Acrasis kona</name>
    <dbReference type="NCBI Taxonomy" id="1008807"/>
    <lineage>
        <taxon>Eukaryota</taxon>
        <taxon>Discoba</taxon>
        <taxon>Heterolobosea</taxon>
        <taxon>Tetramitia</taxon>
        <taxon>Eutetramitia</taxon>
        <taxon>Acrasidae</taxon>
        <taxon>Acrasis</taxon>
    </lineage>
</organism>
<dbReference type="SMART" id="SM00487">
    <property type="entry name" value="DEXDc"/>
    <property type="match status" value="1"/>
</dbReference>
<dbReference type="Pfam" id="PF21010">
    <property type="entry name" value="HA2_C"/>
    <property type="match status" value="1"/>
</dbReference>
<evidence type="ECO:0000256" key="7">
    <source>
        <dbReference type="ARBA" id="ARBA00060772"/>
    </source>
</evidence>
<dbReference type="CDD" id="cd17917">
    <property type="entry name" value="DEXHc_RHA-like"/>
    <property type="match status" value="1"/>
</dbReference>
<evidence type="ECO:0000259" key="9">
    <source>
        <dbReference type="PROSITE" id="PS50908"/>
    </source>
</evidence>
<dbReference type="InterPro" id="IPR001650">
    <property type="entry name" value="Helicase_C-like"/>
</dbReference>
<evidence type="ECO:0000313" key="13">
    <source>
        <dbReference type="Proteomes" id="UP001431209"/>
    </source>
</evidence>
<dbReference type="InterPro" id="IPR027417">
    <property type="entry name" value="P-loop_NTPase"/>
</dbReference>
<dbReference type="InterPro" id="IPR048333">
    <property type="entry name" value="HA2_WH"/>
</dbReference>
<sequence length="1153" mass="133330">MTKKSLKDAKSKKNKNKKGRTKDSHKKTKSEIRDVNNPNYMKKVQARKTSKENEEKQKIQKRLEKQVENDLSVSHTTDFQRVDISHQNMQNIKKLLEFSYKQEQQDEEEDDEEDEDDSDSDEDDEDEDDEDDEDEEDDEEDEDSEDENVQEERETALQLYEKIKSKTKTDPSFSTLESDYEAFLSWYDCSLYSKESINQEEVDNVRQDELMVLSSVYPDEFQVHEQDHLSVKRTEDDSVELHMIMPKDYPYSTPILYLNSTLSTEQELNIIVQLVEKSKEANQGPIMYDLVCHLEEAYRQVKNEQVPKPRPSTIISTTEKKPLTTSQPQQTITKRHKPSETQIEHQLMQQYFESRKKHSSDHDHDHQQKTFEQEEEICKTLYQEHSKKQSKSTFQYMQQQRSKLPSHSKQSQIMDLINNKKAVVITGQTGSGKTTQVAQYILDHAIANHILEATNIICTQPRRISATSVAERVAKERDEQIGHSIGYSIRLESKKSKFTKLLFCTTGILLKMLESDPNLNSISHVIIDEVHERSIEIDFLLIILRRLIYSRSNLKIILMSATVSSDIFTNYFNCATIEIPGRTFPVAEFFLEHVIEQTNYTASHIQKTDYENHQQSTIPSEKQINQLYPSFSKNTKNALQILDETKLNYDLIIRLLNQICNGNDFGAILIFLPGLQEITNLYNLMNQSQYKQKDKYMLVVLHSSLSSAQQQLAFHSPKKNVRKIILSTNIAETSVTIDDVTTVIDCGKMKQMQHLSNLSMNNLKEIWISKANAKQRMGRAGRVSSGTCYHLFTTKTYQSMDNEQCPEMKRIALDQFILRIKLMGMGEIESVMNQCIEPPQESQIKSAISNLKKLHALVNCNDRLELTALGYHLATLPVDIRMGKMMIYASMFKCLDPVLTIAASMSLQSPFVSPMNDRDLADQIHKSQMVEKSDHLTLLKWYHEWNRISSKESRIDFCRLNFLSDKTFCQMQDLKREFVNLLTEIGFVSRDGDSDSNSNDEKVIKACLVCGLYPNVLLIKQENHQTTMHTAKHGQAFVHPSSVLFKDDSTFRDKYLVYNEMTKTTRVYVRDLSTVTPYSLLLFGGTFDKQTNLVTLDKWIKFKMDSKCADMIHLLRVECVKALAHKMMNPKSEYSSSEKLAMSTIINLIKSEK</sequence>
<feature type="region of interest" description="Disordered" evidence="8">
    <location>
        <begin position="1"/>
        <end position="153"/>
    </location>
</feature>
<evidence type="ECO:0000256" key="4">
    <source>
        <dbReference type="ARBA" id="ARBA00022806"/>
    </source>
</evidence>
<dbReference type="SMART" id="SM00591">
    <property type="entry name" value="RWD"/>
    <property type="match status" value="1"/>
</dbReference>
<feature type="compositionally biased region" description="Basic residues" evidence="8">
    <location>
        <begin position="12"/>
        <end position="28"/>
    </location>
</feature>
<reference evidence="12 13" key="1">
    <citation type="submission" date="2024-03" db="EMBL/GenBank/DDBJ databases">
        <title>The Acrasis kona genome and developmental transcriptomes reveal deep origins of eukaryotic multicellular pathways.</title>
        <authorList>
            <person name="Sheikh S."/>
            <person name="Fu C.-J."/>
            <person name="Brown M.W."/>
            <person name="Baldauf S.L."/>
        </authorList>
    </citation>
    <scope>NUCLEOTIDE SEQUENCE [LARGE SCALE GENOMIC DNA]</scope>
    <source>
        <strain evidence="12 13">ATCC MYA-3509</strain>
    </source>
</reference>
<dbReference type="InterPro" id="IPR016135">
    <property type="entry name" value="UBQ-conjugating_enzyme/RWD"/>
</dbReference>
<protein>
    <recommendedName>
        <fullName evidence="1">RNA helicase</fullName>
        <ecNumber evidence="1">3.6.4.13</ecNumber>
    </recommendedName>
</protein>
<dbReference type="SMART" id="SM00847">
    <property type="entry name" value="HA2"/>
    <property type="match status" value="1"/>
</dbReference>
<accession>A0AAW2ZD86</accession>
<evidence type="ECO:0000256" key="3">
    <source>
        <dbReference type="ARBA" id="ARBA00022801"/>
    </source>
</evidence>
<keyword evidence="6" id="KW-0694">RNA-binding</keyword>
<keyword evidence="5" id="KW-0067">ATP-binding</keyword>
<evidence type="ECO:0000256" key="6">
    <source>
        <dbReference type="ARBA" id="ARBA00022884"/>
    </source>
</evidence>
<feature type="region of interest" description="Disordered" evidence="8">
    <location>
        <begin position="320"/>
        <end position="340"/>
    </location>
</feature>
<keyword evidence="13" id="KW-1185">Reference proteome</keyword>
<dbReference type="InterPro" id="IPR014001">
    <property type="entry name" value="Helicase_ATP-bd"/>
</dbReference>
<dbReference type="SMART" id="SM00490">
    <property type="entry name" value="HELICc"/>
    <property type="match status" value="1"/>
</dbReference>
<dbReference type="Pfam" id="PF26026">
    <property type="entry name" value="RNA_hel_CTD"/>
    <property type="match status" value="1"/>
</dbReference>
<dbReference type="Proteomes" id="UP001431209">
    <property type="component" value="Unassembled WGS sequence"/>
</dbReference>
<dbReference type="GO" id="GO:0003723">
    <property type="term" value="F:RNA binding"/>
    <property type="evidence" value="ECO:0007669"/>
    <property type="project" value="UniProtKB-KW"/>
</dbReference>
<gene>
    <name evidence="12" type="ORF">AKO1_000747</name>
</gene>
<dbReference type="InterPro" id="IPR002464">
    <property type="entry name" value="DNA/RNA_helicase_DEAH_CS"/>
</dbReference>
<evidence type="ECO:0000256" key="8">
    <source>
        <dbReference type="SAM" id="MobiDB-lite"/>
    </source>
</evidence>
<feature type="compositionally biased region" description="Basic and acidic residues" evidence="8">
    <location>
        <begin position="1"/>
        <end position="11"/>
    </location>
</feature>
<evidence type="ECO:0000259" key="10">
    <source>
        <dbReference type="PROSITE" id="PS51192"/>
    </source>
</evidence>
<dbReference type="CDD" id="cd18791">
    <property type="entry name" value="SF2_C_RHA"/>
    <property type="match status" value="1"/>
</dbReference>
<dbReference type="InterPro" id="IPR006575">
    <property type="entry name" value="RWD_dom"/>
</dbReference>
<dbReference type="Pfam" id="PF07717">
    <property type="entry name" value="OB_NTP_bind"/>
    <property type="match status" value="1"/>
</dbReference>
<feature type="compositionally biased region" description="Polar residues" evidence="8">
    <location>
        <begin position="320"/>
        <end position="332"/>
    </location>
</feature>
<dbReference type="InterPro" id="IPR011709">
    <property type="entry name" value="DEAD-box_helicase_OB_fold"/>
</dbReference>
<feature type="domain" description="Helicase C-terminal" evidence="11">
    <location>
        <begin position="647"/>
        <end position="824"/>
    </location>
</feature>
<evidence type="ECO:0000259" key="11">
    <source>
        <dbReference type="PROSITE" id="PS51194"/>
    </source>
</evidence>
<dbReference type="EMBL" id="JAOPGA020001337">
    <property type="protein sequence ID" value="KAL0487405.1"/>
    <property type="molecule type" value="Genomic_DNA"/>
</dbReference>
<dbReference type="SUPFAM" id="SSF52540">
    <property type="entry name" value="P-loop containing nucleoside triphosphate hydrolases"/>
    <property type="match status" value="1"/>
</dbReference>
<dbReference type="FunFam" id="1.20.120.1080:FF:000002">
    <property type="entry name" value="Putative ATP-dependent RNA helicase DHX36"/>
    <property type="match status" value="1"/>
</dbReference>
<dbReference type="Gene3D" id="3.10.110.10">
    <property type="entry name" value="Ubiquitin Conjugating Enzyme"/>
    <property type="match status" value="1"/>
</dbReference>
<comment type="similarity">
    <text evidence="7">Belongs to the DExH box helicase family.</text>
</comment>
<dbReference type="InterPro" id="IPR011545">
    <property type="entry name" value="DEAD/DEAH_box_helicase_dom"/>
</dbReference>
<dbReference type="PANTHER" id="PTHR18934:SF145">
    <property type="entry name" value="ATP-DEPENDENT RNA HELICASE DHX57-RELATED"/>
    <property type="match status" value="1"/>
</dbReference>
<dbReference type="GO" id="GO:0016787">
    <property type="term" value="F:hydrolase activity"/>
    <property type="evidence" value="ECO:0007669"/>
    <property type="project" value="UniProtKB-KW"/>
</dbReference>
<comment type="caution">
    <text evidence="12">The sequence shown here is derived from an EMBL/GenBank/DDBJ whole genome shotgun (WGS) entry which is preliminary data.</text>
</comment>
<dbReference type="FunFam" id="3.40.50.300:FF:000526">
    <property type="entry name" value="DExH-box ATP-dependent RNA helicase DExH3"/>
    <property type="match status" value="1"/>
</dbReference>
<dbReference type="PROSITE" id="PS50908">
    <property type="entry name" value="RWD"/>
    <property type="match status" value="1"/>
</dbReference>
<dbReference type="PROSITE" id="PS51192">
    <property type="entry name" value="HELICASE_ATP_BIND_1"/>
    <property type="match status" value="1"/>
</dbReference>
<keyword evidence="2" id="KW-0547">Nucleotide-binding</keyword>
<dbReference type="Pfam" id="PF05773">
    <property type="entry name" value="RWD"/>
    <property type="match status" value="1"/>
</dbReference>
<dbReference type="EC" id="3.6.4.13" evidence="1"/>
<evidence type="ECO:0000256" key="2">
    <source>
        <dbReference type="ARBA" id="ARBA00022741"/>
    </source>
</evidence>
<feature type="domain" description="Helicase ATP-binding" evidence="10">
    <location>
        <begin position="414"/>
        <end position="581"/>
    </location>
</feature>
<dbReference type="Gene3D" id="1.20.120.1080">
    <property type="match status" value="1"/>
</dbReference>
<keyword evidence="4 12" id="KW-0347">Helicase</keyword>
<dbReference type="GO" id="GO:0003724">
    <property type="term" value="F:RNA helicase activity"/>
    <property type="evidence" value="ECO:0007669"/>
    <property type="project" value="UniProtKB-EC"/>
</dbReference>
<dbReference type="AlphaFoldDB" id="A0AAW2ZD86"/>
<evidence type="ECO:0000256" key="5">
    <source>
        <dbReference type="ARBA" id="ARBA00022840"/>
    </source>
</evidence>
<dbReference type="Pfam" id="PF00270">
    <property type="entry name" value="DEAD"/>
    <property type="match status" value="1"/>
</dbReference>
<proteinExistence type="inferred from homology"/>
<dbReference type="Pfam" id="PF04408">
    <property type="entry name" value="WHD_HA2"/>
    <property type="match status" value="1"/>
</dbReference>
<evidence type="ECO:0000256" key="1">
    <source>
        <dbReference type="ARBA" id="ARBA00012552"/>
    </source>
</evidence>
<dbReference type="SUPFAM" id="SSF54495">
    <property type="entry name" value="UBC-like"/>
    <property type="match status" value="1"/>
</dbReference>
<evidence type="ECO:0000313" key="12">
    <source>
        <dbReference type="EMBL" id="KAL0487405.1"/>
    </source>
</evidence>
<dbReference type="Gene3D" id="3.40.50.300">
    <property type="entry name" value="P-loop containing nucleotide triphosphate hydrolases"/>
    <property type="match status" value="2"/>
</dbReference>
<feature type="compositionally biased region" description="Basic and acidic residues" evidence="8">
    <location>
        <begin position="49"/>
        <end position="68"/>
    </location>
</feature>
<keyword evidence="3" id="KW-0378">Hydrolase</keyword>
<dbReference type="PROSITE" id="PS51194">
    <property type="entry name" value="HELICASE_CTER"/>
    <property type="match status" value="1"/>
</dbReference>
<dbReference type="Pfam" id="PF00271">
    <property type="entry name" value="Helicase_C"/>
    <property type="match status" value="1"/>
</dbReference>
<dbReference type="InterPro" id="IPR007502">
    <property type="entry name" value="Helicase-assoc_dom"/>
</dbReference>
<dbReference type="InterPro" id="IPR059023">
    <property type="entry name" value="RNA_hel_CTD"/>
</dbReference>
<dbReference type="PANTHER" id="PTHR18934">
    <property type="entry name" value="ATP-DEPENDENT RNA HELICASE"/>
    <property type="match status" value="1"/>
</dbReference>
<dbReference type="PROSITE" id="PS00690">
    <property type="entry name" value="DEAH_ATP_HELICASE"/>
    <property type="match status" value="1"/>
</dbReference>
<feature type="domain" description="RWD" evidence="9">
    <location>
        <begin position="208"/>
        <end position="301"/>
    </location>
</feature>
<name>A0AAW2ZD86_9EUKA</name>